<gene>
    <name evidence="1" type="ORF">ABT317_01100</name>
</gene>
<keyword evidence="2" id="KW-1185">Reference proteome</keyword>
<evidence type="ECO:0008006" key="3">
    <source>
        <dbReference type="Google" id="ProtNLM"/>
    </source>
</evidence>
<proteinExistence type="predicted"/>
<dbReference type="EMBL" id="JBEPCU010000006">
    <property type="protein sequence ID" value="MER6975692.1"/>
    <property type="molecule type" value="Genomic_DNA"/>
</dbReference>
<name>A0ABV1VUS8_9ACTN</name>
<accession>A0ABV1VUS8</accession>
<reference evidence="1 2" key="1">
    <citation type="submission" date="2024-06" db="EMBL/GenBank/DDBJ databases">
        <title>The Natural Products Discovery Center: Release of the First 8490 Sequenced Strains for Exploring Actinobacteria Biosynthetic Diversity.</title>
        <authorList>
            <person name="Kalkreuter E."/>
            <person name="Kautsar S.A."/>
            <person name="Yang D."/>
            <person name="Bader C.D."/>
            <person name="Teijaro C.N."/>
            <person name="Fluegel L."/>
            <person name="Davis C.M."/>
            <person name="Simpson J.R."/>
            <person name="Lauterbach L."/>
            <person name="Steele A.D."/>
            <person name="Gui C."/>
            <person name="Meng S."/>
            <person name="Li G."/>
            <person name="Viehrig K."/>
            <person name="Ye F."/>
            <person name="Su P."/>
            <person name="Kiefer A.F."/>
            <person name="Nichols A."/>
            <person name="Cepeda A.J."/>
            <person name="Yan W."/>
            <person name="Fan B."/>
            <person name="Jiang Y."/>
            <person name="Adhikari A."/>
            <person name="Zheng C.-J."/>
            <person name="Schuster L."/>
            <person name="Cowan T.M."/>
            <person name="Smanski M.J."/>
            <person name="Chevrette M.G."/>
            <person name="De Carvalho L.P.S."/>
            <person name="Shen B."/>
        </authorList>
    </citation>
    <scope>NUCLEOTIDE SEQUENCE [LARGE SCALE GENOMIC DNA]</scope>
    <source>
        <strain evidence="1 2">NPDC000634</strain>
    </source>
</reference>
<sequence length="115" mass="12571">MNASRAVWILANGDPGEAHVLHTCHRGAEGCINIRHLYLGDHDRNMLDMVEAGRSSRGEVNGQSVLKAEHVLQIRRDLNAGVPGVVLAERYGVSKATISAIRVGKRWGWLQPDPA</sequence>
<dbReference type="InterPro" id="IPR044925">
    <property type="entry name" value="His-Me_finger_sf"/>
</dbReference>
<dbReference type="RefSeq" id="WP_086729469.1">
    <property type="nucleotide sequence ID" value="NZ_MUBM01000319.1"/>
</dbReference>
<dbReference type="SUPFAM" id="SSF54060">
    <property type="entry name" value="His-Me finger endonucleases"/>
    <property type="match status" value="1"/>
</dbReference>
<protein>
    <recommendedName>
        <fullName evidence="3">HNH nuclease domain-containing protein</fullName>
    </recommendedName>
</protein>
<dbReference type="Proteomes" id="UP001458415">
    <property type="component" value="Unassembled WGS sequence"/>
</dbReference>
<organism evidence="1 2">
    <name type="scientific">Streptomyces carpinensis</name>
    <dbReference type="NCBI Taxonomy" id="66369"/>
    <lineage>
        <taxon>Bacteria</taxon>
        <taxon>Bacillati</taxon>
        <taxon>Actinomycetota</taxon>
        <taxon>Actinomycetes</taxon>
        <taxon>Kitasatosporales</taxon>
        <taxon>Streptomycetaceae</taxon>
        <taxon>Streptomyces</taxon>
    </lineage>
</organism>
<evidence type="ECO:0000313" key="2">
    <source>
        <dbReference type="Proteomes" id="UP001458415"/>
    </source>
</evidence>
<comment type="caution">
    <text evidence="1">The sequence shown here is derived from an EMBL/GenBank/DDBJ whole genome shotgun (WGS) entry which is preliminary data.</text>
</comment>
<evidence type="ECO:0000313" key="1">
    <source>
        <dbReference type="EMBL" id="MER6975692.1"/>
    </source>
</evidence>